<dbReference type="EMBL" id="CP001681">
    <property type="protein sequence ID" value="ACU03034.1"/>
    <property type="molecule type" value="Genomic_DNA"/>
</dbReference>
<dbReference type="HOGENOM" id="CLU_2684529_0_0_10"/>
<dbReference type="KEGG" id="phe:Phep_0812"/>
<dbReference type="Proteomes" id="UP000000852">
    <property type="component" value="Chromosome"/>
</dbReference>
<dbReference type="RefSeq" id="WP_012780980.1">
    <property type="nucleotide sequence ID" value="NC_013061.1"/>
</dbReference>
<proteinExistence type="predicted"/>
<name>C6Y241_PEDHD</name>
<dbReference type="eggNOG" id="ENOG5034A22">
    <property type="taxonomic scope" value="Bacteria"/>
</dbReference>
<sequence>MAGKDERFEFKTATVIYVYLKEGISSLDFSESLSMKMDRLVDFSIPLILYHVESDGFRLRSQPVNWYSSLEVRR</sequence>
<reference evidence="1 2" key="1">
    <citation type="journal article" date="2009" name="Stand. Genomic Sci.">
        <title>Complete genome sequence of Pedobacter heparinus type strain (HIM 762-3).</title>
        <authorList>
            <person name="Han C."/>
            <person name="Spring S."/>
            <person name="Lapidus A."/>
            <person name="Del Rio T.G."/>
            <person name="Tice H."/>
            <person name="Copeland A."/>
            <person name="Cheng J.F."/>
            <person name="Lucas S."/>
            <person name="Chen F."/>
            <person name="Nolan M."/>
            <person name="Bruce D."/>
            <person name="Goodwin L."/>
            <person name="Pitluck S."/>
            <person name="Ivanova N."/>
            <person name="Mavromatis K."/>
            <person name="Mikhailova N."/>
            <person name="Pati A."/>
            <person name="Chen A."/>
            <person name="Palaniappan K."/>
            <person name="Land M."/>
            <person name="Hauser L."/>
            <person name="Chang Y.J."/>
            <person name="Jeffries C.C."/>
            <person name="Saunders E."/>
            <person name="Chertkov O."/>
            <person name="Brettin T."/>
            <person name="Goker M."/>
            <person name="Rohde M."/>
            <person name="Bristow J."/>
            <person name="Eisen J.A."/>
            <person name="Markowitz V."/>
            <person name="Hugenholtz P."/>
            <person name="Kyrpides N.C."/>
            <person name="Klenk H.P."/>
            <person name="Detter J.C."/>
        </authorList>
    </citation>
    <scope>NUCLEOTIDE SEQUENCE [LARGE SCALE GENOMIC DNA]</scope>
    <source>
        <strain evidence="2">ATCC 13125 / DSM 2366 / CIP 104194 / JCM 7457 / NBRC 12017 / NCIMB 9290 / NRRL B-14731 / HIM 762-3</strain>
    </source>
</reference>
<protein>
    <submittedName>
        <fullName evidence="1">Uncharacterized protein</fullName>
    </submittedName>
</protein>
<dbReference type="AlphaFoldDB" id="C6Y241"/>
<keyword evidence="2" id="KW-1185">Reference proteome</keyword>
<gene>
    <name evidence="1" type="ordered locus">Phep_0812</name>
</gene>
<evidence type="ECO:0000313" key="1">
    <source>
        <dbReference type="EMBL" id="ACU03034.1"/>
    </source>
</evidence>
<evidence type="ECO:0000313" key="2">
    <source>
        <dbReference type="Proteomes" id="UP000000852"/>
    </source>
</evidence>
<dbReference type="OrthoDB" id="768079at2"/>
<organism evidence="1 2">
    <name type="scientific">Pedobacter heparinus (strain ATCC 13125 / DSM 2366 / CIP 104194 / JCM 7457 / NBRC 12017 / NCIMB 9290 / NRRL B-14731 / HIM 762-3)</name>
    <dbReference type="NCBI Taxonomy" id="485917"/>
    <lineage>
        <taxon>Bacteria</taxon>
        <taxon>Pseudomonadati</taxon>
        <taxon>Bacteroidota</taxon>
        <taxon>Sphingobacteriia</taxon>
        <taxon>Sphingobacteriales</taxon>
        <taxon>Sphingobacteriaceae</taxon>
        <taxon>Pedobacter</taxon>
    </lineage>
</organism>
<accession>C6Y241</accession>